<protein>
    <submittedName>
        <fullName evidence="2">Uncharacterized protein</fullName>
    </submittedName>
</protein>
<reference evidence="2 3" key="1">
    <citation type="journal article" date="2019" name="Nat. Ecol. Evol.">
        <title>Megaphylogeny resolves global patterns of mushroom evolution.</title>
        <authorList>
            <person name="Varga T."/>
            <person name="Krizsan K."/>
            <person name="Foldi C."/>
            <person name="Dima B."/>
            <person name="Sanchez-Garcia M."/>
            <person name="Sanchez-Ramirez S."/>
            <person name="Szollosi G.J."/>
            <person name="Szarkandi J.G."/>
            <person name="Papp V."/>
            <person name="Albert L."/>
            <person name="Andreopoulos W."/>
            <person name="Angelini C."/>
            <person name="Antonin V."/>
            <person name="Barry K.W."/>
            <person name="Bougher N.L."/>
            <person name="Buchanan P."/>
            <person name="Buyck B."/>
            <person name="Bense V."/>
            <person name="Catcheside P."/>
            <person name="Chovatia M."/>
            <person name="Cooper J."/>
            <person name="Damon W."/>
            <person name="Desjardin D."/>
            <person name="Finy P."/>
            <person name="Geml J."/>
            <person name="Haridas S."/>
            <person name="Hughes K."/>
            <person name="Justo A."/>
            <person name="Karasinski D."/>
            <person name="Kautmanova I."/>
            <person name="Kiss B."/>
            <person name="Kocsube S."/>
            <person name="Kotiranta H."/>
            <person name="LaButti K.M."/>
            <person name="Lechner B.E."/>
            <person name="Liimatainen K."/>
            <person name="Lipzen A."/>
            <person name="Lukacs Z."/>
            <person name="Mihaltcheva S."/>
            <person name="Morgado L.N."/>
            <person name="Niskanen T."/>
            <person name="Noordeloos M.E."/>
            <person name="Ohm R.A."/>
            <person name="Ortiz-Santana B."/>
            <person name="Ovrebo C."/>
            <person name="Racz N."/>
            <person name="Riley R."/>
            <person name="Savchenko A."/>
            <person name="Shiryaev A."/>
            <person name="Soop K."/>
            <person name="Spirin V."/>
            <person name="Szebenyi C."/>
            <person name="Tomsovsky M."/>
            <person name="Tulloss R.E."/>
            <person name="Uehling J."/>
            <person name="Grigoriev I.V."/>
            <person name="Vagvolgyi C."/>
            <person name="Papp T."/>
            <person name="Martin F.M."/>
            <person name="Miettinen O."/>
            <person name="Hibbett D.S."/>
            <person name="Nagy L.G."/>
        </authorList>
    </citation>
    <scope>NUCLEOTIDE SEQUENCE [LARGE SCALE GENOMIC DNA]</scope>
    <source>
        <strain evidence="2 3">CBS 962.96</strain>
    </source>
</reference>
<feature type="non-terminal residue" evidence="2">
    <location>
        <position position="66"/>
    </location>
</feature>
<feature type="compositionally biased region" description="Acidic residues" evidence="1">
    <location>
        <begin position="27"/>
        <end position="38"/>
    </location>
</feature>
<sequence length="66" mass="7544">MPNKPNNLRPPSKEFEEVLKGPQELEAPSEEDEEETEGIFENRCVPLPLSRICHTSTHASFPYANY</sequence>
<proteinExistence type="predicted"/>
<evidence type="ECO:0000313" key="2">
    <source>
        <dbReference type="EMBL" id="THU79219.1"/>
    </source>
</evidence>
<evidence type="ECO:0000256" key="1">
    <source>
        <dbReference type="SAM" id="MobiDB-lite"/>
    </source>
</evidence>
<dbReference type="AlphaFoldDB" id="A0A4S8KTS0"/>
<gene>
    <name evidence="2" type="ORF">K435DRAFT_785941</name>
</gene>
<accession>A0A4S8KTS0</accession>
<dbReference type="Proteomes" id="UP000297245">
    <property type="component" value="Unassembled WGS sequence"/>
</dbReference>
<feature type="region of interest" description="Disordered" evidence="1">
    <location>
        <begin position="1"/>
        <end position="38"/>
    </location>
</feature>
<organism evidence="2 3">
    <name type="scientific">Dendrothele bispora (strain CBS 962.96)</name>
    <dbReference type="NCBI Taxonomy" id="1314807"/>
    <lineage>
        <taxon>Eukaryota</taxon>
        <taxon>Fungi</taxon>
        <taxon>Dikarya</taxon>
        <taxon>Basidiomycota</taxon>
        <taxon>Agaricomycotina</taxon>
        <taxon>Agaricomycetes</taxon>
        <taxon>Agaricomycetidae</taxon>
        <taxon>Agaricales</taxon>
        <taxon>Agaricales incertae sedis</taxon>
        <taxon>Dendrothele</taxon>
    </lineage>
</organism>
<evidence type="ECO:0000313" key="3">
    <source>
        <dbReference type="Proteomes" id="UP000297245"/>
    </source>
</evidence>
<dbReference type="EMBL" id="ML180057">
    <property type="protein sequence ID" value="THU79219.1"/>
    <property type="molecule type" value="Genomic_DNA"/>
</dbReference>
<keyword evidence="3" id="KW-1185">Reference proteome</keyword>
<name>A0A4S8KTS0_DENBC</name>